<keyword evidence="2" id="KW-1185">Reference proteome</keyword>
<dbReference type="RefSeq" id="WP_282679859.1">
    <property type="nucleotide sequence ID" value="NZ_CP106875.1"/>
</dbReference>
<organism evidence="1 2">
    <name type="scientific">Shewanella xiamenensis</name>
    <dbReference type="NCBI Taxonomy" id="332186"/>
    <lineage>
        <taxon>Bacteria</taxon>
        <taxon>Pseudomonadati</taxon>
        <taxon>Pseudomonadota</taxon>
        <taxon>Gammaproteobacteria</taxon>
        <taxon>Alteromonadales</taxon>
        <taxon>Shewanellaceae</taxon>
        <taxon>Shewanella</taxon>
    </lineage>
</organism>
<dbReference type="Proteomes" id="UP001159075">
    <property type="component" value="Unassembled WGS sequence"/>
</dbReference>
<dbReference type="EMBL" id="JAOTLW010000020">
    <property type="protein sequence ID" value="MDI5833320.1"/>
    <property type="molecule type" value="Genomic_DNA"/>
</dbReference>
<sequence>MPIMSFSGSEGVQDIDELTLNNGSTNNGFQYFNYKLTQEIVDMLKVELSSEQLQVLSFAPASVLFEIAQKGIDDREEFANFLDRNADQIQERQKQAGADSPYFIQADYKLKPH</sequence>
<evidence type="ECO:0000313" key="1">
    <source>
        <dbReference type="EMBL" id="MDI5833320.1"/>
    </source>
</evidence>
<gene>
    <name evidence="1" type="ORF">ODY93_17190</name>
</gene>
<protein>
    <submittedName>
        <fullName evidence="1">Uncharacterized protein</fullName>
    </submittedName>
</protein>
<proteinExistence type="predicted"/>
<name>A0ABT6UHU7_9GAMM</name>
<evidence type="ECO:0000313" key="2">
    <source>
        <dbReference type="Proteomes" id="UP001159075"/>
    </source>
</evidence>
<accession>A0ABT6UHU7</accession>
<reference evidence="1 2" key="1">
    <citation type="submission" date="2022-09" db="EMBL/GenBank/DDBJ databases">
        <title>The outer-membrane cytochrome OmcA is essential for infection of Shewanella oneidensis by a zebrafish-associated bacteriophage.</title>
        <authorList>
            <person name="Grenfell A.W."/>
            <person name="Intile P."/>
            <person name="Mcfarlane J."/>
            <person name="Leung D."/>
            <person name="Abdalla K."/>
            <person name="Wold M."/>
            <person name="Kees E."/>
            <person name="Gralnick J."/>
        </authorList>
    </citation>
    <scope>NUCLEOTIDE SEQUENCE [LARGE SCALE GENOMIC DNA]</scope>
    <source>
        <strain evidence="1 2">NF-5</strain>
    </source>
</reference>
<comment type="caution">
    <text evidence="1">The sequence shown here is derived from an EMBL/GenBank/DDBJ whole genome shotgun (WGS) entry which is preliminary data.</text>
</comment>